<comment type="caution">
    <text evidence="1">The sequence shown here is derived from an EMBL/GenBank/DDBJ whole genome shotgun (WGS) entry which is preliminary data.</text>
</comment>
<organism evidence="1 2">
    <name type="scientific">Haemaphysalis longicornis</name>
    <name type="common">Bush tick</name>
    <dbReference type="NCBI Taxonomy" id="44386"/>
    <lineage>
        <taxon>Eukaryota</taxon>
        <taxon>Metazoa</taxon>
        <taxon>Ecdysozoa</taxon>
        <taxon>Arthropoda</taxon>
        <taxon>Chelicerata</taxon>
        <taxon>Arachnida</taxon>
        <taxon>Acari</taxon>
        <taxon>Parasitiformes</taxon>
        <taxon>Ixodida</taxon>
        <taxon>Ixodoidea</taxon>
        <taxon>Ixodidae</taxon>
        <taxon>Haemaphysalinae</taxon>
        <taxon>Haemaphysalis</taxon>
    </lineage>
</organism>
<sequence length="99" mass="11274">MLATLQPGKRANWLPFLRLLEHKRTLQGDKHSQAAQHCAKCGCAPVFEDTVVIAKHKDQRVREIIEAYHMRKKAEKCVSIPSMSLAENEYVFLNGRSAQ</sequence>
<keyword evidence="2" id="KW-1185">Reference proteome</keyword>
<evidence type="ECO:0008006" key="3">
    <source>
        <dbReference type="Google" id="ProtNLM"/>
    </source>
</evidence>
<name>A0A9J6FPQ3_HAELO</name>
<evidence type="ECO:0000313" key="1">
    <source>
        <dbReference type="EMBL" id="KAH9364408.1"/>
    </source>
</evidence>
<reference evidence="1 2" key="1">
    <citation type="journal article" date="2020" name="Cell">
        <title>Large-Scale Comparative Analyses of Tick Genomes Elucidate Their Genetic Diversity and Vector Capacities.</title>
        <authorList>
            <consortium name="Tick Genome and Microbiome Consortium (TIGMIC)"/>
            <person name="Jia N."/>
            <person name="Wang J."/>
            <person name="Shi W."/>
            <person name="Du L."/>
            <person name="Sun Y."/>
            <person name="Zhan W."/>
            <person name="Jiang J.F."/>
            <person name="Wang Q."/>
            <person name="Zhang B."/>
            <person name="Ji P."/>
            <person name="Bell-Sakyi L."/>
            <person name="Cui X.M."/>
            <person name="Yuan T.T."/>
            <person name="Jiang B.G."/>
            <person name="Yang W.F."/>
            <person name="Lam T.T."/>
            <person name="Chang Q.C."/>
            <person name="Ding S.J."/>
            <person name="Wang X.J."/>
            <person name="Zhu J.G."/>
            <person name="Ruan X.D."/>
            <person name="Zhao L."/>
            <person name="Wei J.T."/>
            <person name="Ye R.Z."/>
            <person name="Que T.C."/>
            <person name="Du C.H."/>
            <person name="Zhou Y.H."/>
            <person name="Cheng J.X."/>
            <person name="Dai P.F."/>
            <person name="Guo W.B."/>
            <person name="Han X.H."/>
            <person name="Huang E.J."/>
            <person name="Li L.F."/>
            <person name="Wei W."/>
            <person name="Gao Y.C."/>
            <person name="Liu J.Z."/>
            <person name="Shao H.Z."/>
            <person name="Wang X."/>
            <person name="Wang C.C."/>
            <person name="Yang T.C."/>
            <person name="Huo Q.B."/>
            <person name="Li W."/>
            <person name="Chen H.Y."/>
            <person name="Chen S.E."/>
            <person name="Zhou L.G."/>
            <person name="Ni X.B."/>
            <person name="Tian J.H."/>
            <person name="Sheng Y."/>
            <person name="Liu T."/>
            <person name="Pan Y.S."/>
            <person name="Xia L.Y."/>
            <person name="Li J."/>
            <person name="Zhao F."/>
            <person name="Cao W.C."/>
        </authorList>
    </citation>
    <scope>NUCLEOTIDE SEQUENCE [LARGE SCALE GENOMIC DNA]</scope>
    <source>
        <strain evidence="1">HaeL-2018</strain>
    </source>
</reference>
<dbReference type="AlphaFoldDB" id="A0A9J6FPQ3"/>
<dbReference type="EMBL" id="JABSTR010000002">
    <property type="protein sequence ID" value="KAH9364408.1"/>
    <property type="molecule type" value="Genomic_DNA"/>
</dbReference>
<evidence type="ECO:0000313" key="2">
    <source>
        <dbReference type="Proteomes" id="UP000821853"/>
    </source>
</evidence>
<gene>
    <name evidence="1" type="ORF">HPB48_012722</name>
</gene>
<proteinExistence type="predicted"/>
<dbReference type="VEuPathDB" id="VectorBase:HLOH_062237"/>
<protein>
    <recommendedName>
        <fullName evidence="3">Tick transposon</fullName>
    </recommendedName>
</protein>
<accession>A0A9J6FPQ3</accession>
<dbReference type="Proteomes" id="UP000821853">
    <property type="component" value="Chromosome 10"/>
</dbReference>